<dbReference type="PANTHER" id="PTHR30590:SF2">
    <property type="entry name" value="INNER MEMBRANE PROTEIN"/>
    <property type="match status" value="1"/>
</dbReference>
<dbReference type="PANTHER" id="PTHR30590">
    <property type="entry name" value="INNER MEMBRANE PROTEIN"/>
    <property type="match status" value="1"/>
</dbReference>
<feature type="transmembrane region" description="Helical" evidence="1">
    <location>
        <begin position="291"/>
        <end position="311"/>
    </location>
</feature>
<keyword evidence="1" id="KW-0812">Transmembrane</keyword>
<feature type="transmembrane region" description="Helical" evidence="1">
    <location>
        <begin position="61"/>
        <end position="85"/>
    </location>
</feature>
<dbReference type="RefSeq" id="WP_168046652.1">
    <property type="nucleotide sequence ID" value="NZ_JAATJM010000001.1"/>
</dbReference>
<feature type="transmembrane region" description="Helical" evidence="1">
    <location>
        <begin position="247"/>
        <end position="271"/>
    </location>
</feature>
<dbReference type="EMBL" id="JAATJM010000001">
    <property type="protein sequence ID" value="NJC41496.1"/>
    <property type="molecule type" value="Genomic_DNA"/>
</dbReference>
<accession>A0A7X6BPG7</accession>
<evidence type="ECO:0000256" key="1">
    <source>
        <dbReference type="SAM" id="Phobius"/>
    </source>
</evidence>
<feature type="transmembrane region" description="Helical" evidence="1">
    <location>
        <begin position="23"/>
        <end position="41"/>
    </location>
</feature>
<sequence length="404" mass="45025">MTDATLPTAQADRIGEVDIIRGFALFGVLWMNVLGMGDFLVPADKIHGLTELPTLEKIVGFASHLLMGGKAQALFSMLFGFGFAIMMERIGQRGGNGTRIYLRRLTVLLIVGLAHVLLLWMGDILNAYAAMGFLLLLTRKWPGKLLLAVGVFLAGVLPGLLMLYYQLAYPDVPPPFLAIFDAGAASRWPFVMGHDYPAFVVAMFRGTFFEFYGQPIAFSYLGWILGRFMIGSWIFRQGWLQAPQRYLTGFSIVAATFIPLGLMLTLLRPIMKSLELKPMVWAQPIFRGLNPVAEVILALGYGALIIILCQLPRVRRFLSGLGSVGQMALTNYLTQSAFFFVFLYGFGFGLLPWMGPTLSLAFALVVFAVQIVFSRWWLGRYAYGPAEWLWRWATYGVKPALKRG</sequence>
<proteinExistence type="predicted"/>
<keyword evidence="4" id="KW-1185">Reference proteome</keyword>
<evidence type="ECO:0000259" key="2">
    <source>
        <dbReference type="Pfam" id="PF04235"/>
    </source>
</evidence>
<name>A0A7X6BPG7_9CAUL</name>
<feature type="transmembrane region" description="Helical" evidence="1">
    <location>
        <begin position="360"/>
        <end position="378"/>
    </location>
</feature>
<feature type="domain" description="DUF418" evidence="2">
    <location>
        <begin position="235"/>
        <end position="396"/>
    </location>
</feature>
<feature type="transmembrane region" description="Helical" evidence="1">
    <location>
        <begin position="211"/>
        <end position="235"/>
    </location>
</feature>
<keyword evidence="1" id="KW-1133">Transmembrane helix</keyword>
<feature type="transmembrane region" description="Helical" evidence="1">
    <location>
        <begin position="332"/>
        <end position="354"/>
    </location>
</feature>
<dbReference type="AlphaFoldDB" id="A0A7X6BPG7"/>
<comment type="caution">
    <text evidence="3">The sequence shown here is derived from an EMBL/GenBank/DDBJ whole genome shotgun (WGS) entry which is preliminary data.</text>
</comment>
<dbReference type="Proteomes" id="UP000587415">
    <property type="component" value="Unassembled WGS sequence"/>
</dbReference>
<keyword evidence="1" id="KW-0472">Membrane</keyword>
<feature type="transmembrane region" description="Helical" evidence="1">
    <location>
        <begin position="105"/>
        <end position="125"/>
    </location>
</feature>
<reference evidence="3 4" key="1">
    <citation type="submission" date="2020-03" db="EMBL/GenBank/DDBJ databases">
        <title>Genomic Encyclopedia of Type Strains, Phase IV (KMG-IV): sequencing the most valuable type-strain genomes for metagenomic binning, comparative biology and taxonomic classification.</title>
        <authorList>
            <person name="Goeker M."/>
        </authorList>
    </citation>
    <scope>NUCLEOTIDE SEQUENCE [LARGE SCALE GENOMIC DNA]</scope>
    <source>
        <strain evidence="3 4">DSM 4736</strain>
    </source>
</reference>
<dbReference type="Pfam" id="PF04235">
    <property type="entry name" value="DUF418"/>
    <property type="match status" value="1"/>
</dbReference>
<evidence type="ECO:0000313" key="4">
    <source>
        <dbReference type="Proteomes" id="UP000587415"/>
    </source>
</evidence>
<organism evidence="3 4">
    <name type="scientific">Brevundimonas alba</name>
    <dbReference type="NCBI Taxonomy" id="74314"/>
    <lineage>
        <taxon>Bacteria</taxon>
        <taxon>Pseudomonadati</taxon>
        <taxon>Pseudomonadota</taxon>
        <taxon>Alphaproteobacteria</taxon>
        <taxon>Caulobacterales</taxon>
        <taxon>Caulobacteraceae</taxon>
        <taxon>Brevundimonas</taxon>
    </lineage>
</organism>
<gene>
    <name evidence="3" type="ORF">GGQ87_001754</name>
</gene>
<dbReference type="InterPro" id="IPR052529">
    <property type="entry name" value="Bact_Transport_Assoc"/>
</dbReference>
<protein>
    <recommendedName>
        <fullName evidence="2">DUF418 domain-containing protein</fullName>
    </recommendedName>
</protein>
<dbReference type="InterPro" id="IPR007349">
    <property type="entry name" value="DUF418"/>
</dbReference>
<evidence type="ECO:0000313" key="3">
    <source>
        <dbReference type="EMBL" id="NJC41496.1"/>
    </source>
</evidence>
<feature type="transmembrane region" description="Helical" evidence="1">
    <location>
        <begin position="145"/>
        <end position="165"/>
    </location>
</feature>